<dbReference type="CDD" id="cd01026">
    <property type="entry name" value="TOPRIM_OLD"/>
    <property type="match status" value="1"/>
</dbReference>
<organism evidence="3 4">
    <name type="scientific">Flexivirga endophytica</name>
    <dbReference type="NCBI Taxonomy" id="1849103"/>
    <lineage>
        <taxon>Bacteria</taxon>
        <taxon>Bacillati</taxon>
        <taxon>Actinomycetota</taxon>
        <taxon>Actinomycetes</taxon>
        <taxon>Micrococcales</taxon>
        <taxon>Dermacoccaceae</taxon>
        <taxon>Flexivirga</taxon>
    </lineage>
</organism>
<dbReference type="GO" id="GO:0006302">
    <property type="term" value="P:double-strand break repair"/>
    <property type="evidence" value="ECO:0007669"/>
    <property type="project" value="InterPro"/>
</dbReference>
<reference evidence="3" key="1">
    <citation type="journal article" date="2014" name="Int. J. Syst. Evol. Microbiol.">
        <title>Complete genome sequence of Corynebacterium casei LMG S-19264T (=DSM 44701T), isolated from a smear-ripened cheese.</title>
        <authorList>
            <consortium name="US DOE Joint Genome Institute (JGI-PGF)"/>
            <person name="Walter F."/>
            <person name="Albersmeier A."/>
            <person name="Kalinowski J."/>
            <person name="Ruckert C."/>
        </authorList>
    </citation>
    <scope>NUCLEOTIDE SEQUENCE</scope>
    <source>
        <strain evidence="3">CGMCC 1.15085</strain>
    </source>
</reference>
<dbReference type="RefSeq" id="WP_188837127.1">
    <property type="nucleotide sequence ID" value="NZ_BMHI01000003.1"/>
</dbReference>
<evidence type="ECO:0000259" key="1">
    <source>
        <dbReference type="Pfam" id="PF13304"/>
    </source>
</evidence>
<dbReference type="InterPro" id="IPR051396">
    <property type="entry name" value="Bact_Antivir_Def_Nuclease"/>
</dbReference>
<feature type="domain" description="OLD protein-like TOPRIM" evidence="2">
    <location>
        <begin position="374"/>
        <end position="438"/>
    </location>
</feature>
<dbReference type="Proteomes" id="UP000636793">
    <property type="component" value="Unassembled WGS sequence"/>
</dbReference>
<dbReference type="PANTHER" id="PTHR43581">
    <property type="entry name" value="ATP/GTP PHOSPHATASE"/>
    <property type="match status" value="1"/>
</dbReference>
<gene>
    <name evidence="3" type="ORF">GCM10011492_22860</name>
</gene>
<dbReference type="InterPro" id="IPR027417">
    <property type="entry name" value="P-loop_NTPase"/>
</dbReference>
<dbReference type="InterPro" id="IPR034139">
    <property type="entry name" value="TOPRIM_OLD"/>
</dbReference>
<dbReference type="GO" id="GO:0005524">
    <property type="term" value="F:ATP binding"/>
    <property type="evidence" value="ECO:0007669"/>
    <property type="project" value="InterPro"/>
</dbReference>
<dbReference type="InterPro" id="IPR003959">
    <property type="entry name" value="ATPase_AAA_core"/>
</dbReference>
<name>A0A916T722_9MICO</name>
<dbReference type="Gene3D" id="3.40.50.300">
    <property type="entry name" value="P-loop containing nucleotide triphosphate hydrolases"/>
    <property type="match status" value="2"/>
</dbReference>
<dbReference type="Pfam" id="PF20469">
    <property type="entry name" value="OLD-like_TOPRIM"/>
    <property type="match status" value="1"/>
</dbReference>
<evidence type="ECO:0008006" key="5">
    <source>
        <dbReference type="Google" id="ProtNLM"/>
    </source>
</evidence>
<reference evidence="3" key="2">
    <citation type="submission" date="2020-09" db="EMBL/GenBank/DDBJ databases">
        <authorList>
            <person name="Sun Q."/>
            <person name="Zhou Y."/>
        </authorList>
    </citation>
    <scope>NUCLEOTIDE SEQUENCE</scope>
    <source>
        <strain evidence="3">CGMCC 1.15085</strain>
    </source>
</reference>
<accession>A0A916T722</accession>
<dbReference type="EMBL" id="BMHI01000003">
    <property type="protein sequence ID" value="GGB31643.1"/>
    <property type="molecule type" value="Genomic_DNA"/>
</dbReference>
<dbReference type="Pfam" id="PF13304">
    <property type="entry name" value="AAA_21"/>
    <property type="match status" value="1"/>
</dbReference>
<dbReference type="GO" id="GO:0016887">
    <property type="term" value="F:ATP hydrolysis activity"/>
    <property type="evidence" value="ECO:0007669"/>
    <property type="project" value="InterPro"/>
</dbReference>
<protein>
    <recommendedName>
        <fullName evidence="5">ATP-dependent endonuclease</fullName>
    </recommendedName>
</protein>
<dbReference type="SUPFAM" id="SSF52540">
    <property type="entry name" value="P-loop containing nucleoside triphosphate hydrolases"/>
    <property type="match status" value="1"/>
</dbReference>
<proteinExistence type="predicted"/>
<comment type="caution">
    <text evidence="3">The sequence shown here is derived from an EMBL/GenBank/DDBJ whole genome shotgun (WGS) entry which is preliminary data.</text>
</comment>
<evidence type="ECO:0000313" key="4">
    <source>
        <dbReference type="Proteomes" id="UP000636793"/>
    </source>
</evidence>
<dbReference type="PANTHER" id="PTHR43581:SF4">
    <property type="entry name" value="ATP_GTP PHOSPHATASE"/>
    <property type="match status" value="1"/>
</dbReference>
<evidence type="ECO:0000259" key="2">
    <source>
        <dbReference type="Pfam" id="PF20469"/>
    </source>
</evidence>
<feature type="domain" description="ATPase AAA-type core" evidence="1">
    <location>
        <begin position="25"/>
        <end position="332"/>
    </location>
</feature>
<keyword evidence="4" id="KW-1185">Reference proteome</keyword>
<evidence type="ECO:0000313" key="3">
    <source>
        <dbReference type="EMBL" id="GGB31643.1"/>
    </source>
</evidence>
<dbReference type="AlphaFoldDB" id="A0A916T722"/>
<sequence>MITRIVVRGYRLFMDFELEPNAGTNIVVGDNESGKSSLLEAISLALTGRINGRWAQDELNPYWFNVAAVETYFASLDSGSPLPPPEILIELYLTNNDDSLQYLLGVHNSRQDKVPGVKMHVAPNPDYAEEFADYMADAGRPAILPTEWYSVDWRQFSDERLTRRPKELGVSVIDSRTVRSTAGIDYHTREMLKDFIEPKESAAVAVAHRKARHIISTETLKSVNERIAEKGDALHDKPIGLHMDQSASASWEQSIVPQVADVPFAMAGQGQQAAIKVALAMNRSADTTAYALIEEPENHLSHTRLTKLVDRIEELAGDRQVFLTTHSSFVLNRLGLDKLVLLHRGTRVHLGALPADTVRYFKRLSGYDTLRLVLAERVVMVEGPSDEMVFERAFRDKHGKVPMALGVDVISMAGVSLKRGMQLCSALKRHAAAIRDNDGKEPEHWRMPIGELLENGKREIFIGEVADGPTLEPQFAKVNNDDDLRQLFDITDGDKATVDWMKAHKTDWALTLDEHPEVTVSYPGYISDAVDFVS</sequence>